<keyword evidence="2" id="KW-0812">Transmembrane</keyword>
<protein>
    <submittedName>
        <fullName evidence="4">Undecaprenyl-diphosphatase</fullName>
    </submittedName>
</protein>
<accession>A0A4R7FRE2</accession>
<feature type="transmembrane region" description="Helical" evidence="2">
    <location>
        <begin position="126"/>
        <end position="146"/>
    </location>
</feature>
<feature type="transmembrane region" description="Helical" evidence="2">
    <location>
        <begin position="193"/>
        <end position="212"/>
    </location>
</feature>
<keyword evidence="2" id="KW-1133">Transmembrane helix</keyword>
<dbReference type="RefSeq" id="WP_133765014.1">
    <property type="nucleotide sequence ID" value="NZ_BAAARP010000001.1"/>
</dbReference>
<keyword evidence="5" id="KW-1185">Reference proteome</keyword>
<dbReference type="SMART" id="SM00014">
    <property type="entry name" value="acidPPc"/>
    <property type="match status" value="1"/>
</dbReference>
<dbReference type="SUPFAM" id="SSF48317">
    <property type="entry name" value="Acid phosphatase/Vanadium-dependent haloperoxidase"/>
    <property type="match status" value="1"/>
</dbReference>
<proteinExistence type="predicted"/>
<organism evidence="4 5">
    <name type="scientific">Amnibacterium kyonggiense</name>
    <dbReference type="NCBI Taxonomy" id="595671"/>
    <lineage>
        <taxon>Bacteria</taxon>
        <taxon>Bacillati</taxon>
        <taxon>Actinomycetota</taxon>
        <taxon>Actinomycetes</taxon>
        <taxon>Micrococcales</taxon>
        <taxon>Microbacteriaceae</taxon>
        <taxon>Amnibacterium</taxon>
    </lineage>
</organism>
<dbReference type="Gene3D" id="1.20.144.10">
    <property type="entry name" value="Phosphatidic acid phosphatase type 2/haloperoxidase"/>
    <property type="match status" value="1"/>
</dbReference>
<evidence type="ECO:0000259" key="3">
    <source>
        <dbReference type="SMART" id="SM00014"/>
    </source>
</evidence>
<feature type="transmembrane region" description="Helical" evidence="2">
    <location>
        <begin position="89"/>
        <end position="119"/>
    </location>
</feature>
<evidence type="ECO:0000313" key="4">
    <source>
        <dbReference type="EMBL" id="TDS80278.1"/>
    </source>
</evidence>
<feature type="transmembrane region" description="Helical" evidence="2">
    <location>
        <begin position="166"/>
        <end position="186"/>
    </location>
</feature>
<dbReference type="InterPro" id="IPR000326">
    <property type="entry name" value="PAP2/HPO"/>
</dbReference>
<evidence type="ECO:0000256" key="1">
    <source>
        <dbReference type="SAM" id="MobiDB-lite"/>
    </source>
</evidence>
<dbReference type="CDD" id="cd03392">
    <property type="entry name" value="PAP2_like_2"/>
    <property type="match status" value="1"/>
</dbReference>
<dbReference type="InterPro" id="IPR036938">
    <property type="entry name" value="PAP2/HPO_sf"/>
</dbReference>
<dbReference type="OrthoDB" id="5289372at2"/>
<dbReference type="AlphaFoldDB" id="A0A4R7FRE2"/>
<feature type="compositionally biased region" description="Basic and acidic residues" evidence="1">
    <location>
        <begin position="1"/>
        <end position="11"/>
    </location>
</feature>
<gene>
    <name evidence="4" type="ORF">CLV52_0834</name>
</gene>
<evidence type="ECO:0000256" key="2">
    <source>
        <dbReference type="SAM" id="Phobius"/>
    </source>
</evidence>
<feature type="transmembrane region" description="Helical" evidence="2">
    <location>
        <begin position="45"/>
        <end position="69"/>
    </location>
</feature>
<keyword evidence="2" id="KW-0472">Membrane</keyword>
<dbReference type="PANTHER" id="PTHR14969:SF13">
    <property type="entry name" value="AT30094P"/>
    <property type="match status" value="1"/>
</dbReference>
<reference evidence="4 5" key="1">
    <citation type="submission" date="2019-03" db="EMBL/GenBank/DDBJ databases">
        <title>Genomic Encyclopedia of Archaeal and Bacterial Type Strains, Phase II (KMG-II): from individual species to whole genera.</title>
        <authorList>
            <person name="Goeker M."/>
        </authorList>
    </citation>
    <scope>NUCLEOTIDE SEQUENCE [LARGE SCALE GENOMIC DNA]</scope>
    <source>
        <strain evidence="4 5">DSM 24782</strain>
    </source>
</reference>
<dbReference type="EMBL" id="SOAM01000001">
    <property type="protein sequence ID" value="TDS80278.1"/>
    <property type="molecule type" value="Genomic_DNA"/>
</dbReference>
<sequence>MAAPSHVEHPSRSAAGVRPGGRRSRLLVEPRTLDEGQSRRRSRRAVVLAVIGLIVFFAALIGVLTHTGLQTFDRPIESWFDARREPDRTGVMVVLALLFGPVGMPIVVAITLVVWIVLARHLWRPLLLLAGMVTGVLLAQVLAPIIRHPRPPIADMLLGPDHTFSFPSGHVLGMSDFFLITAYLLATRVRRRWFTVAAVVVAVGLVVAQVVSRLYLGYHWFTDVTGSIGLSMAIVAVVVIVDTRHTTRRQGDPERPREQAAFVARDHPSAHADSTERGGTR</sequence>
<feature type="region of interest" description="Disordered" evidence="1">
    <location>
        <begin position="246"/>
        <end position="281"/>
    </location>
</feature>
<dbReference type="Pfam" id="PF01569">
    <property type="entry name" value="PAP2"/>
    <property type="match status" value="1"/>
</dbReference>
<dbReference type="Proteomes" id="UP000295344">
    <property type="component" value="Unassembled WGS sequence"/>
</dbReference>
<dbReference type="PANTHER" id="PTHR14969">
    <property type="entry name" value="SPHINGOSINE-1-PHOSPHATE PHOSPHOHYDROLASE"/>
    <property type="match status" value="1"/>
</dbReference>
<name>A0A4R7FRE2_9MICO</name>
<feature type="transmembrane region" description="Helical" evidence="2">
    <location>
        <begin position="218"/>
        <end position="241"/>
    </location>
</feature>
<feature type="region of interest" description="Disordered" evidence="1">
    <location>
        <begin position="1"/>
        <end position="21"/>
    </location>
</feature>
<feature type="domain" description="Phosphatidic acid phosphatase type 2/haloperoxidase" evidence="3">
    <location>
        <begin position="123"/>
        <end position="239"/>
    </location>
</feature>
<evidence type="ECO:0000313" key="5">
    <source>
        <dbReference type="Proteomes" id="UP000295344"/>
    </source>
</evidence>
<comment type="caution">
    <text evidence="4">The sequence shown here is derived from an EMBL/GenBank/DDBJ whole genome shotgun (WGS) entry which is preliminary data.</text>
</comment>